<organism evidence="3 4">
    <name type="scientific">candidate division CPR3 bacterium 4484_211</name>
    <dbReference type="NCBI Taxonomy" id="1968527"/>
    <lineage>
        <taxon>Bacteria</taxon>
        <taxon>Bacteria division CPR3</taxon>
    </lineage>
</organism>
<dbReference type="EMBL" id="MZGJ01000006">
    <property type="protein sequence ID" value="OQX51231.1"/>
    <property type="molecule type" value="Genomic_DNA"/>
</dbReference>
<feature type="domain" description="Glycosyltransferase 2-like" evidence="2">
    <location>
        <begin position="7"/>
        <end position="140"/>
    </location>
</feature>
<name>A0A1W9NYK1_UNCC3</name>
<sequence length="312" mass="35648">MKLPFISVIMPVYNDQEKVQGALDSLLALDYPKEKYEIVIVDNNSTDNSYNVIQEFAKNHKRIKLLVEDKIQSSYAARNKGIKAARGKVLAFIDSDEQACAEWLRKGMACMTQSNADLIGGRVVIPKEENEAIYAKYDRLVSFNQKKYVRDGWSGAGNLFVHKKVFADIGLFNSRLISGGDYEFSKRAVSAGYKLVYCKDAITYHPPRKTFQQHKNKALRLGKGKAQQHYLQRKGFSLRWFFHFLLLPAYTFTRLLLEKENNPTDIIPVLIVAAIIGTIYSYSYTKNYILLKLFRAGDTETEQSSPNQKKSE</sequence>
<evidence type="ECO:0000259" key="2">
    <source>
        <dbReference type="Pfam" id="PF00535"/>
    </source>
</evidence>
<accession>A0A1W9NYK1</accession>
<protein>
    <recommendedName>
        <fullName evidence="2">Glycosyltransferase 2-like domain-containing protein</fullName>
    </recommendedName>
</protein>
<dbReference type="Proteomes" id="UP000192520">
    <property type="component" value="Unassembled WGS sequence"/>
</dbReference>
<dbReference type="AlphaFoldDB" id="A0A1W9NYK1"/>
<dbReference type="InterPro" id="IPR001173">
    <property type="entry name" value="Glyco_trans_2-like"/>
</dbReference>
<keyword evidence="1" id="KW-0472">Membrane</keyword>
<evidence type="ECO:0000313" key="3">
    <source>
        <dbReference type="EMBL" id="OQX51231.1"/>
    </source>
</evidence>
<gene>
    <name evidence="3" type="ORF">B5M47_01600</name>
</gene>
<dbReference type="Pfam" id="PF00535">
    <property type="entry name" value="Glycos_transf_2"/>
    <property type="match status" value="1"/>
</dbReference>
<reference evidence="4" key="1">
    <citation type="submission" date="2017-03" db="EMBL/GenBank/DDBJ databases">
        <title>Novel pathways for hydrocarbon cycling and metabolic interdependencies in hydrothermal sediment communities.</title>
        <authorList>
            <person name="Dombrowski N."/>
            <person name="Seitz K."/>
            <person name="Teske A."/>
            <person name="Baker B."/>
        </authorList>
    </citation>
    <scope>NUCLEOTIDE SEQUENCE [LARGE SCALE GENOMIC DNA]</scope>
</reference>
<keyword evidence="1" id="KW-1133">Transmembrane helix</keyword>
<proteinExistence type="predicted"/>
<dbReference type="STRING" id="1968527.B5M47_01600"/>
<dbReference type="Gene3D" id="3.90.550.10">
    <property type="entry name" value="Spore Coat Polysaccharide Biosynthesis Protein SpsA, Chain A"/>
    <property type="match status" value="1"/>
</dbReference>
<feature type="transmembrane region" description="Helical" evidence="1">
    <location>
        <begin position="266"/>
        <end position="285"/>
    </location>
</feature>
<dbReference type="PANTHER" id="PTHR22916">
    <property type="entry name" value="GLYCOSYLTRANSFERASE"/>
    <property type="match status" value="1"/>
</dbReference>
<keyword evidence="1" id="KW-0812">Transmembrane</keyword>
<dbReference type="InterPro" id="IPR029044">
    <property type="entry name" value="Nucleotide-diphossugar_trans"/>
</dbReference>
<dbReference type="SUPFAM" id="SSF53448">
    <property type="entry name" value="Nucleotide-diphospho-sugar transferases"/>
    <property type="match status" value="1"/>
</dbReference>
<evidence type="ECO:0000313" key="4">
    <source>
        <dbReference type="Proteomes" id="UP000192520"/>
    </source>
</evidence>
<comment type="caution">
    <text evidence="3">The sequence shown here is derived from an EMBL/GenBank/DDBJ whole genome shotgun (WGS) entry which is preliminary data.</text>
</comment>
<feature type="transmembrane region" description="Helical" evidence="1">
    <location>
        <begin position="236"/>
        <end position="254"/>
    </location>
</feature>
<evidence type="ECO:0000256" key="1">
    <source>
        <dbReference type="SAM" id="Phobius"/>
    </source>
</evidence>